<dbReference type="AlphaFoldDB" id="C9PRJ8"/>
<gene>
    <name evidence="1" type="ORF">HMPREF0621_1622</name>
</gene>
<keyword evidence="2" id="KW-1185">Reference proteome</keyword>
<dbReference type="HOGENOM" id="CLU_1892401_0_0_6"/>
<organism evidence="1 2">
    <name type="scientific">Pasteurella dagmatis ATCC 43325</name>
    <dbReference type="NCBI Taxonomy" id="667128"/>
    <lineage>
        <taxon>Bacteria</taxon>
        <taxon>Pseudomonadati</taxon>
        <taxon>Pseudomonadota</taxon>
        <taxon>Gammaproteobacteria</taxon>
        <taxon>Pasteurellales</taxon>
        <taxon>Pasteurellaceae</taxon>
        <taxon>Pasteurella</taxon>
    </lineage>
</organism>
<reference evidence="1 2" key="1">
    <citation type="submission" date="2009-10" db="EMBL/GenBank/DDBJ databases">
        <authorList>
            <person name="Muzny D."/>
            <person name="Qin X."/>
            <person name="Deng J."/>
            <person name="Jiang H."/>
            <person name="Liu Y."/>
            <person name="Qu J."/>
            <person name="Song X.-Z."/>
            <person name="Zhang L."/>
            <person name="Thornton R."/>
            <person name="Coyle M."/>
            <person name="Francisco L."/>
            <person name="Jackson L."/>
            <person name="Javaid M."/>
            <person name="Korchina V."/>
            <person name="Kovar C."/>
            <person name="Mata R."/>
            <person name="Mathew T."/>
            <person name="Ngo R."/>
            <person name="Nguyen L."/>
            <person name="Nguyen N."/>
            <person name="Okwuonu G."/>
            <person name="Ongeri F."/>
            <person name="Pham C."/>
            <person name="Simmons D."/>
            <person name="Wilczek-Boney K."/>
            <person name="Hale W."/>
            <person name="Jakkamsetti A."/>
            <person name="Pham P."/>
            <person name="Ruth R."/>
            <person name="San Lucas F."/>
            <person name="Warren J."/>
            <person name="Zhang J."/>
            <person name="Zhao Z."/>
            <person name="Zhou C."/>
            <person name="Zhu D."/>
            <person name="Lee S."/>
            <person name="Bess C."/>
            <person name="Blankenburg K."/>
            <person name="Forbes L."/>
            <person name="Fu Q."/>
            <person name="Gubbala S."/>
            <person name="Hirani K."/>
            <person name="Jayaseelan J.C."/>
            <person name="Lara F."/>
            <person name="Munidasa M."/>
            <person name="Palculict T."/>
            <person name="Patil S."/>
            <person name="Pu L.-L."/>
            <person name="Saada N."/>
            <person name="Tang L."/>
            <person name="Weissenberger G."/>
            <person name="Zhu Y."/>
            <person name="Hemphill L."/>
            <person name="Shang Y."/>
            <person name="Youmans B."/>
            <person name="Ayvaz T."/>
            <person name="Ross M."/>
            <person name="Santibanez J."/>
            <person name="Aqrawi P."/>
            <person name="Gross S."/>
            <person name="Joshi V."/>
            <person name="Fowler G."/>
            <person name="Nazareth L."/>
            <person name="Reid J."/>
            <person name="Worley K."/>
            <person name="Petrosino J."/>
            <person name="Highlander S."/>
            <person name="Gibbs R."/>
        </authorList>
    </citation>
    <scope>NUCLEOTIDE SEQUENCE [LARGE SCALE GENOMIC DNA]</scope>
    <source>
        <strain evidence="1 2">ATCC 43325</strain>
    </source>
</reference>
<name>C9PRJ8_9PAST</name>
<evidence type="ECO:0000313" key="2">
    <source>
        <dbReference type="Proteomes" id="UP000005519"/>
    </source>
</evidence>
<dbReference type="EMBL" id="ACZR01000017">
    <property type="protein sequence ID" value="EEX49808.1"/>
    <property type="molecule type" value="Genomic_DNA"/>
</dbReference>
<comment type="caution">
    <text evidence="1">The sequence shown here is derived from an EMBL/GenBank/DDBJ whole genome shotgun (WGS) entry which is preliminary data.</text>
</comment>
<proteinExistence type="predicted"/>
<accession>C9PRJ8</accession>
<sequence length="111" mass="13407">MGCSFGKGFQPPARYFKWRAPDYPHLKKYPEEEQFYRWVEQREQDMLACGMDLFDGESNSPKVNLCLERKGWYLKEGPYCENELEWDKPLCVEWRKKHSKPDAKPWSPKRE</sequence>
<dbReference type="Proteomes" id="UP000005519">
    <property type="component" value="Unassembled WGS sequence"/>
</dbReference>
<evidence type="ECO:0000313" key="1">
    <source>
        <dbReference type="EMBL" id="EEX49808.1"/>
    </source>
</evidence>
<protein>
    <submittedName>
        <fullName evidence="1">Uncharacterized protein</fullName>
    </submittedName>
</protein>